<dbReference type="RefSeq" id="WP_204204792.1">
    <property type="nucleotide sequence ID" value="NZ_JAFELM010000043.1"/>
</dbReference>
<evidence type="ECO:0000313" key="1">
    <source>
        <dbReference type="EMBL" id="MBM6619332.1"/>
    </source>
</evidence>
<evidence type="ECO:0000313" key="2">
    <source>
        <dbReference type="Proteomes" id="UP001518925"/>
    </source>
</evidence>
<keyword evidence="2" id="KW-1185">Reference proteome</keyword>
<accession>A0ABS2DLR1</accession>
<gene>
    <name evidence="1" type="ORF">JR050_16855</name>
</gene>
<comment type="caution">
    <text evidence="1">The sequence shown here is derived from an EMBL/GenBank/DDBJ whole genome shotgun (WGS) entry which is preliminary data.</text>
</comment>
<evidence type="ECO:0008006" key="3">
    <source>
        <dbReference type="Google" id="ProtNLM"/>
    </source>
</evidence>
<dbReference type="EMBL" id="JAFELM010000043">
    <property type="protein sequence ID" value="MBM6619332.1"/>
    <property type="molecule type" value="Genomic_DNA"/>
</dbReference>
<name>A0ABS2DLR1_9BACI</name>
<protein>
    <recommendedName>
        <fullName evidence="3">Group-specific protein</fullName>
    </recommendedName>
</protein>
<sequence length="169" mass="19936">MFDPTIFDNLKIIIEGAVYDRDLDGDWLVIDRKDIVDLATMSRQFSVSFQLLEKEHLSCTWFLASSVEQLASELTNREETLHGCSTWLEFLIQLEDEKVDIEQIYKIISRKWENREILCTNLQTYPATNSSTLKVEVRFNRVIREEDIDDLQEMLNYMEETLHALHENS</sequence>
<organism evidence="1 2">
    <name type="scientific">Bacillus suaedaesalsae</name>
    <dbReference type="NCBI Taxonomy" id="2810349"/>
    <lineage>
        <taxon>Bacteria</taxon>
        <taxon>Bacillati</taxon>
        <taxon>Bacillota</taxon>
        <taxon>Bacilli</taxon>
        <taxon>Bacillales</taxon>
        <taxon>Bacillaceae</taxon>
        <taxon>Bacillus</taxon>
    </lineage>
</organism>
<dbReference type="Proteomes" id="UP001518925">
    <property type="component" value="Unassembled WGS sequence"/>
</dbReference>
<reference evidence="1 2" key="1">
    <citation type="submission" date="2021-02" db="EMBL/GenBank/DDBJ databases">
        <title>Bacillus sp. RD4P76, an endophyte from a halophyte.</title>
        <authorList>
            <person name="Sun J.-Q."/>
        </authorList>
    </citation>
    <scope>NUCLEOTIDE SEQUENCE [LARGE SCALE GENOMIC DNA]</scope>
    <source>
        <strain evidence="1 2">RD4P76</strain>
    </source>
</reference>
<proteinExistence type="predicted"/>